<feature type="transmembrane region" description="Helical" evidence="1">
    <location>
        <begin position="115"/>
        <end position="136"/>
    </location>
</feature>
<proteinExistence type="predicted"/>
<dbReference type="Proteomes" id="UP000092607">
    <property type="component" value="Unassembled WGS sequence"/>
</dbReference>
<reference evidence="2 3" key="1">
    <citation type="submission" date="2016-06" db="EMBL/GenBank/DDBJ databases">
        <title>Draft genome of Moraxella lacunata CCUG 57757A.</title>
        <authorList>
            <person name="Salva-Serra F."/>
            <person name="Engstrom-Jakobsson H."/>
            <person name="Thorell K."/>
            <person name="Gonzales-Siles L."/>
            <person name="Karlsson R."/>
            <person name="Boulund F."/>
            <person name="Engstrand L."/>
            <person name="Kristiansson E."/>
            <person name="Moore E."/>
        </authorList>
    </citation>
    <scope>NUCLEOTIDE SEQUENCE [LARGE SCALE GENOMIC DNA]</scope>
    <source>
        <strain evidence="2 3">CCUG 57757A</strain>
    </source>
</reference>
<gene>
    <name evidence="2" type="ORF">A9309_08310</name>
</gene>
<organism evidence="2 3">
    <name type="scientific">Moraxella lacunata</name>
    <dbReference type="NCBI Taxonomy" id="477"/>
    <lineage>
        <taxon>Bacteria</taxon>
        <taxon>Pseudomonadati</taxon>
        <taxon>Pseudomonadota</taxon>
        <taxon>Gammaproteobacteria</taxon>
        <taxon>Moraxellales</taxon>
        <taxon>Moraxellaceae</taxon>
        <taxon>Moraxella</taxon>
    </lineage>
</organism>
<keyword evidence="1" id="KW-1133">Transmembrane helix</keyword>
<comment type="caution">
    <text evidence="2">The sequence shown here is derived from an EMBL/GenBank/DDBJ whole genome shotgun (WGS) entry which is preliminary data.</text>
</comment>
<feature type="transmembrane region" description="Helical" evidence="1">
    <location>
        <begin position="75"/>
        <end position="95"/>
    </location>
</feature>
<feature type="transmembrane region" description="Helical" evidence="1">
    <location>
        <begin position="52"/>
        <end position="68"/>
    </location>
</feature>
<sequence length="138" mass="16346">MPKLFLITSKLCLFLSAFPLLFIKYDKICFGYDKYSIMYLYQINGAGGDDDVAFKLLAIVTFFFALFLSPVRNKIGYAFLFSVYFACQYLIFLFVESSTVWNMIWSSIIYCHNNHFLIWITFQILFIMNSLLFLYLKR</sequence>
<dbReference type="EMBL" id="LZMS01000069">
    <property type="protein sequence ID" value="OBX61440.1"/>
    <property type="molecule type" value="Genomic_DNA"/>
</dbReference>
<keyword evidence="1" id="KW-0812">Transmembrane</keyword>
<evidence type="ECO:0000256" key="1">
    <source>
        <dbReference type="SAM" id="Phobius"/>
    </source>
</evidence>
<evidence type="ECO:0000313" key="2">
    <source>
        <dbReference type="EMBL" id="OBX61440.1"/>
    </source>
</evidence>
<protein>
    <submittedName>
        <fullName evidence="2">Uncharacterized protein</fullName>
    </submittedName>
</protein>
<keyword evidence="1" id="KW-0472">Membrane</keyword>
<dbReference type="AlphaFoldDB" id="A0A1B8PYX3"/>
<evidence type="ECO:0000313" key="3">
    <source>
        <dbReference type="Proteomes" id="UP000092607"/>
    </source>
</evidence>
<name>A0A1B8PYX3_MORLA</name>
<accession>A0A1B8PYX3</accession>